<name>A0A1E7FQT2_9STRA</name>
<dbReference type="GO" id="GO:0022857">
    <property type="term" value="F:transmembrane transporter activity"/>
    <property type="evidence" value="ECO:0007669"/>
    <property type="project" value="InterPro"/>
</dbReference>
<evidence type="ECO:0000256" key="10">
    <source>
        <dbReference type="ARBA" id="ARBA00044656"/>
    </source>
</evidence>
<organism evidence="18 19">
    <name type="scientific">Fragilariopsis cylindrus CCMP1102</name>
    <dbReference type="NCBI Taxonomy" id="635003"/>
    <lineage>
        <taxon>Eukaryota</taxon>
        <taxon>Sar</taxon>
        <taxon>Stramenopiles</taxon>
        <taxon>Ochrophyta</taxon>
        <taxon>Bacillariophyta</taxon>
        <taxon>Bacillariophyceae</taxon>
        <taxon>Bacillariophycidae</taxon>
        <taxon>Bacillariales</taxon>
        <taxon>Bacillariaceae</taxon>
        <taxon>Fragilariopsis</taxon>
    </lineage>
</organism>
<feature type="transmembrane region" description="Helical" evidence="16">
    <location>
        <begin position="196"/>
        <end position="215"/>
    </location>
</feature>
<evidence type="ECO:0000256" key="2">
    <source>
        <dbReference type="ARBA" id="ARBA00010992"/>
    </source>
</evidence>
<feature type="transmembrane region" description="Helical" evidence="16">
    <location>
        <begin position="280"/>
        <end position="299"/>
    </location>
</feature>
<evidence type="ECO:0000256" key="3">
    <source>
        <dbReference type="ARBA" id="ARBA00011738"/>
    </source>
</evidence>
<feature type="transmembrane region" description="Helical" evidence="16">
    <location>
        <begin position="374"/>
        <end position="400"/>
    </location>
</feature>
<keyword evidence="4 15" id="KW-0813">Transport</keyword>
<evidence type="ECO:0000256" key="7">
    <source>
        <dbReference type="ARBA" id="ARBA00023136"/>
    </source>
</evidence>
<evidence type="ECO:0000256" key="11">
    <source>
        <dbReference type="ARBA" id="ARBA00044662"/>
    </source>
</evidence>
<keyword evidence="7 16" id="KW-0472">Membrane</keyword>
<evidence type="ECO:0000256" key="13">
    <source>
        <dbReference type="ARBA" id="ARBA00044710"/>
    </source>
</evidence>
<dbReference type="AlphaFoldDB" id="A0A1E7FQT2"/>
<dbReference type="PANTHER" id="PTHR48020">
    <property type="entry name" value="PROTON MYO-INOSITOL COTRANSPORTER"/>
    <property type="match status" value="1"/>
</dbReference>
<evidence type="ECO:0000256" key="16">
    <source>
        <dbReference type="SAM" id="Phobius"/>
    </source>
</evidence>
<dbReference type="KEGG" id="fcy:FRACYDRAFT_181377"/>
<feature type="transmembrane region" description="Helical" evidence="16">
    <location>
        <begin position="412"/>
        <end position="431"/>
    </location>
</feature>
<keyword evidence="18" id="KW-0762">Sugar transport</keyword>
<dbReference type="InterPro" id="IPR050814">
    <property type="entry name" value="Myo-inositol_Transporter"/>
</dbReference>
<feature type="domain" description="Major facilitator superfamily (MFS) profile" evidence="17">
    <location>
        <begin position="37"/>
        <end position="466"/>
    </location>
</feature>
<keyword evidence="19" id="KW-1185">Reference proteome</keyword>
<evidence type="ECO:0000256" key="4">
    <source>
        <dbReference type="ARBA" id="ARBA00022448"/>
    </source>
</evidence>
<dbReference type="PRINTS" id="PR00171">
    <property type="entry name" value="SUGRTRNSPORT"/>
</dbReference>
<reference evidence="18 19" key="1">
    <citation type="submission" date="2016-09" db="EMBL/GenBank/DDBJ databases">
        <title>Extensive genetic diversity and differential bi-allelic expression allows diatom success in the polar Southern Ocean.</title>
        <authorList>
            <consortium name="DOE Joint Genome Institute"/>
            <person name="Mock T."/>
            <person name="Otillar R.P."/>
            <person name="Strauss J."/>
            <person name="Dupont C."/>
            <person name="Frickenhaus S."/>
            <person name="Maumus F."/>
            <person name="Mcmullan M."/>
            <person name="Sanges R."/>
            <person name="Schmutz J."/>
            <person name="Toseland A."/>
            <person name="Valas R."/>
            <person name="Veluchamy A."/>
            <person name="Ward B.J."/>
            <person name="Allen A."/>
            <person name="Barry K."/>
            <person name="Falciatore A."/>
            <person name="Ferrante M."/>
            <person name="Fortunato A.E."/>
            <person name="Gloeckner G."/>
            <person name="Gruber A."/>
            <person name="Hipkin R."/>
            <person name="Janech M."/>
            <person name="Kroth P."/>
            <person name="Leese F."/>
            <person name="Lindquist E."/>
            <person name="Lyon B.R."/>
            <person name="Martin J."/>
            <person name="Mayer C."/>
            <person name="Parker M."/>
            <person name="Quesneville H."/>
            <person name="Raymond J."/>
            <person name="Uhlig C."/>
            <person name="Valentin K.U."/>
            <person name="Worden A.Z."/>
            <person name="Armbrust E.V."/>
            <person name="Bowler C."/>
            <person name="Green B."/>
            <person name="Moulton V."/>
            <person name="Van Oosterhout C."/>
            <person name="Grigoriev I."/>
        </authorList>
    </citation>
    <scope>NUCLEOTIDE SEQUENCE [LARGE SCALE GENOMIC DNA]</scope>
    <source>
        <strain evidence="18 19">CCMP1102</strain>
    </source>
</reference>
<sequence>MSTPTNNERCTYHTHEGEHHGDFNKQSVRVTKSTVIFALCAALNSCNLGYDIGVSTHAGGLIQRDLGLTDMQRQLFVGSLNFWSIFGSMTSHWICDAYGRRRSFQVAALTFIVGLSIMSAASSFAVLMVGRFFLGIGVGFGLAIDPLYISEMTPAAHRGELVTWSELAINVGIVLGFLSGIVFYDVDDKLEWRLMFLMGCILPVVLIVVAQFVMAESPRWLVSKGRDEEAKVILRMIYPEDFDIDPIALDIKEAMERERIAEDAVGWRMILFPTPAIRRMLVVGIGVAISQQAVGIDAIQYYLLDVLQQSGIESEKGQLGVLMILGVLKLVFVAIGSKLVDRCGRKSLLYCSCIGMCGACILTSFSFIGDKDSGAFAIVGLSLYLSFFSIGMGPVAWLVPSEIFATSIRAKAMSIATVSNRIVATLMASTFLSTANAMGWGPFFLMLAGISVVVFIFAFFYIPETKGRSLEDMSVFFAEITGDISILDAEKKIIADRDRGALEIKELQRQEVSPVGELT</sequence>
<comment type="catalytic activity">
    <reaction evidence="11">
        <text>D-mannose(out) = D-mannose(in)</text>
        <dbReference type="Rhea" id="RHEA:78391"/>
        <dbReference type="ChEBI" id="CHEBI:4208"/>
    </reaction>
    <physiologicalReaction direction="left-to-right" evidence="11">
        <dbReference type="Rhea" id="RHEA:78392"/>
    </physiologicalReaction>
</comment>
<keyword evidence="5 16" id="KW-0812">Transmembrane</keyword>
<comment type="catalytic activity">
    <reaction evidence="10">
        <text>D-xylose(out) = D-xylose(in)</text>
        <dbReference type="Rhea" id="RHEA:78427"/>
        <dbReference type="ChEBI" id="CHEBI:53455"/>
    </reaction>
    <physiologicalReaction direction="left-to-right" evidence="10">
        <dbReference type="Rhea" id="RHEA:78428"/>
    </physiologicalReaction>
</comment>
<evidence type="ECO:0000256" key="8">
    <source>
        <dbReference type="ARBA" id="ARBA00044637"/>
    </source>
</evidence>
<dbReference type="InterPro" id="IPR020846">
    <property type="entry name" value="MFS_dom"/>
</dbReference>
<feature type="transmembrane region" description="Helical" evidence="16">
    <location>
        <begin position="443"/>
        <end position="462"/>
    </location>
</feature>
<evidence type="ECO:0000256" key="6">
    <source>
        <dbReference type="ARBA" id="ARBA00022989"/>
    </source>
</evidence>
<evidence type="ECO:0000256" key="9">
    <source>
        <dbReference type="ARBA" id="ARBA00044648"/>
    </source>
</evidence>
<evidence type="ECO:0000256" key="15">
    <source>
        <dbReference type="RuleBase" id="RU003346"/>
    </source>
</evidence>
<dbReference type="InterPro" id="IPR005828">
    <property type="entry name" value="MFS_sugar_transport-like"/>
</dbReference>
<comment type="subcellular location">
    <subcellularLocation>
        <location evidence="1">Membrane</location>
        <topology evidence="1">Multi-pass membrane protein</topology>
    </subcellularLocation>
</comment>
<comment type="catalytic activity">
    <reaction evidence="12">
        <text>D-glucosamine(out) = D-glucosamine(in)</text>
        <dbReference type="Rhea" id="RHEA:78423"/>
        <dbReference type="ChEBI" id="CHEBI:58723"/>
    </reaction>
    <physiologicalReaction direction="left-to-right" evidence="12">
        <dbReference type="Rhea" id="RHEA:78424"/>
    </physiologicalReaction>
</comment>
<feature type="transmembrane region" description="Helical" evidence="16">
    <location>
        <begin position="106"/>
        <end position="126"/>
    </location>
</feature>
<gene>
    <name evidence="18" type="ORF">FRACYDRAFT_181377</name>
</gene>
<dbReference type="PROSITE" id="PS00217">
    <property type="entry name" value="SUGAR_TRANSPORT_2"/>
    <property type="match status" value="1"/>
</dbReference>
<evidence type="ECO:0000256" key="12">
    <source>
        <dbReference type="ARBA" id="ARBA00044668"/>
    </source>
</evidence>
<dbReference type="Proteomes" id="UP000095751">
    <property type="component" value="Unassembled WGS sequence"/>
</dbReference>
<dbReference type="Gene3D" id="1.20.1250.20">
    <property type="entry name" value="MFS general substrate transporter like domains"/>
    <property type="match status" value="1"/>
</dbReference>
<evidence type="ECO:0000256" key="14">
    <source>
        <dbReference type="ARBA" id="ARBA00044780"/>
    </source>
</evidence>
<feature type="transmembrane region" description="Helical" evidence="16">
    <location>
        <begin position="132"/>
        <end position="149"/>
    </location>
</feature>
<comment type="subunit">
    <text evidence="3">Homodimer.</text>
</comment>
<comment type="catalytic activity">
    <reaction evidence="8">
        <text>D-galactose(in) = D-galactose(out)</text>
        <dbReference type="Rhea" id="RHEA:34915"/>
        <dbReference type="ChEBI" id="CHEBI:4139"/>
    </reaction>
    <physiologicalReaction direction="right-to-left" evidence="8">
        <dbReference type="Rhea" id="RHEA:34917"/>
    </physiologicalReaction>
</comment>
<dbReference type="InterPro" id="IPR005829">
    <property type="entry name" value="Sugar_transporter_CS"/>
</dbReference>
<comment type="catalytic activity">
    <reaction evidence="13">
        <text>D-fructose(out) = D-fructose(in)</text>
        <dbReference type="Rhea" id="RHEA:60372"/>
        <dbReference type="ChEBI" id="CHEBI:37721"/>
    </reaction>
    <physiologicalReaction direction="left-to-right" evidence="13">
        <dbReference type="Rhea" id="RHEA:60373"/>
    </physiologicalReaction>
</comment>
<dbReference type="InParanoid" id="A0A1E7FQT2"/>
<dbReference type="NCBIfam" id="TIGR00879">
    <property type="entry name" value="SP"/>
    <property type="match status" value="1"/>
</dbReference>
<dbReference type="InterPro" id="IPR036259">
    <property type="entry name" value="MFS_trans_sf"/>
</dbReference>
<evidence type="ECO:0000256" key="1">
    <source>
        <dbReference type="ARBA" id="ARBA00004141"/>
    </source>
</evidence>
<dbReference type="SUPFAM" id="SSF103473">
    <property type="entry name" value="MFS general substrate transporter"/>
    <property type="match status" value="1"/>
</dbReference>
<evidence type="ECO:0000256" key="5">
    <source>
        <dbReference type="ARBA" id="ARBA00022692"/>
    </source>
</evidence>
<dbReference type="Pfam" id="PF00083">
    <property type="entry name" value="Sugar_tr"/>
    <property type="match status" value="1"/>
</dbReference>
<evidence type="ECO:0000259" key="17">
    <source>
        <dbReference type="PROSITE" id="PS50850"/>
    </source>
</evidence>
<evidence type="ECO:0000313" key="19">
    <source>
        <dbReference type="Proteomes" id="UP000095751"/>
    </source>
</evidence>
<dbReference type="PROSITE" id="PS50850">
    <property type="entry name" value="MFS"/>
    <property type="match status" value="1"/>
</dbReference>
<dbReference type="InterPro" id="IPR003663">
    <property type="entry name" value="Sugar/inositol_transpt"/>
</dbReference>
<dbReference type="GO" id="GO:0016020">
    <property type="term" value="C:membrane"/>
    <property type="evidence" value="ECO:0007669"/>
    <property type="project" value="UniProtKB-SubCell"/>
</dbReference>
<dbReference type="PANTHER" id="PTHR48020:SF49">
    <property type="entry name" value="SUGAR TRANSPORTER"/>
    <property type="match status" value="1"/>
</dbReference>
<accession>A0A1E7FQT2</accession>
<proteinExistence type="inferred from homology"/>
<dbReference type="OrthoDB" id="6339427at2759"/>
<dbReference type="EMBL" id="KV784354">
    <property type="protein sequence ID" value="OEU20497.1"/>
    <property type="molecule type" value="Genomic_DNA"/>
</dbReference>
<comment type="catalytic activity">
    <reaction evidence="9">
        <text>D-glucose(out) = D-glucose(in)</text>
        <dbReference type="Rhea" id="RHEA:60376"/>
        <dbReference type="ChEBI" id="CHEBI:4167"/>
    </reaction>
    <physiologicalReaction direction="left-to-right" evidence="9">
        <dbReference type="Rhea" id="RHEA:60377"/>
    </physiologicalReaction>
</comment>
<protein>
    <recommendedName>
        <fullName evidence="14">Hexose transporter 1</fullName>
    </recommendedName>
</protein>
<keyword evidence="6 16" id="KW-1133">Transmembrane helix</keyword>
<feature type="transmembrane region" description="Helical" evidence="16">
    <location>
        <begin position="161"/>
        <end position="184"/>
    </location>
</feature>
<comment type="similarity">
    <text evidence="2 15">Belongs to the major facilitator superfamily. Sugar transporter (TC 2.A.1.1) family.</text>
</comment>
<evidence type="ECO:0000313" key="18">
    <source>
        <dbReference type="EMBL" id="OEU20497.1"/>
    </source>
</evidence>
<feature type="transmembrane region" description="Helical" evidence="16">
    <location>
        <begin position="319"/>
        <end position="336"/>
    </location>
</feature>
<feature type="transmembrane region" description="Helical" evidence="16">
    <location>
        <begin position="348"/>
        <end position="368"/>
    </location>
</feature>